<keyword evidence="1" id="KW-0472">Membrane</keyword>
<feature type="transmembrane region" description="Helical" evidence="1">
    <location>
        <begin position="156"/>
        <end position="178"/>
    </location>
</feature>
<proteinExistence type="predicted"/>
<keyword evidence="1" id="KW-0812">Transmembrane</keyword>
<dbReference type="EMBL" id="EQ973788">
    <property type="protein sequence ID" value="EEF47664.1"/>
    <property type="molecule type" value="Genomic_DNA"/>
</dbReference>
<dbReference type="Proteomes" id="UP000008311">
    <property type="component" value="Unassembled WGS sequence"/>
</dbReference>
<evidence type="ECO:0000313" key="3">
    <source>
        <dbReference type="Proteomes" id="UP000008311"/>
    </source>
</evidence>
<evidence type="ECO:0000313" key="2">
    <source>
        <dbReference type="EMBL" id="EEF47664.1"/>
    </source>
</evidence>
<accession>B9RLD9</accession>
<gene>
    <name evidence="2" type="ORF">RCOM_1465820</name>
</gene>
<evidence type="ECO:0000256" key="1">
    <source>
        <dbReference type="SAM" id="Phobius"/>
    </source>
</evidence>
<name>B9RLD9_RICCO</name>
<sequence>MLPLHIPNRPNDPPDSIYTTIKLVLRRVYIILSCLLPDPKPNSLITTPSISITRTICYLSLQSRFQVPIQNRLPYYVHDIEIQRYQPKSSNFGKTTFSLSFQAAIALALSFQSSSTAQDQPHLQSLYAILVAMVIAVAASFIGIHLRDSCPRTASIVEKIGSLSALTGIILLVSHMVVGTSDLEGRDVSNSTSLGKQMMKLTMEDFWCQLSQANISGNSC</sequence>
<feature type="transmembrane region" description="Helical" evidence="1">
    <location>
        <begin position="125"/>
        <end position="144"/>
    </location>
</feature>
<organism evidence="2 3">
    <name type="scientific">Ricinus communis</name>
    <name type="common">Castor bean</name>
    <dbReference type="NCBI Taxonomy" id="3988"/>
    <lineage>
        <taxon>Eukaryota</taxon>
        <taxon>Viridiplantae</taxon>
        <taxon>Streptophyta</taxon>
        <taxon>Embryophyta</taxon>
        <taxon>Tracheophyta</taxon>
        <taxon>Spermatophyta</taxon>
        <taxon>Magnoliopsida</taxon>
        <taxon>eudicotyledons</taxon>
        <taxon>Gunneridae</taxon>
        <taxon>Pentapetalae</taxon>
        <taxon>rosids</taxon>
        <taxon>fabids</taxon>
        <taxon>Malpighiales</taxon>
        <taxon>Euphorbiaceae</taxon>
        <taxon>Acalyphoideae</taxon>
        <taxon>Acalypheae</taxon>
        <taxon>Ricinus</taxon>
    </lineage>
</organism>
<keyword evidence="3" id="KW-1185">Reference proteome</keyword>
<reference evidence="3" key="1">
    <citation type="journal article" date="2010" name="Nat. Biotechnol.">
        <title>Draft genome sequence of the oilseed species Ricinus communis.</title>
        <authorList>
            <person name="Chan A.P."/>
            <person name="Crabtree J."/>
            <person name="Zhao Q."/>
            <person name="Lorenzi H."/>
            <person name="Orvis J."/>
            <person name="Puiu D."/>
            <person name="Melake-Berhan A."/>
            <person name="Jones K.M."/>
            <person name="Redman J."/>
            <person name="Chen G."/>
            <person name="Cahoon E.B."/>
            <person name="Gedil M."/>
            <person name="Stanke M."/>
            <person name="Haas B.J."/>
            <person name="Wortman J.R."/>
            <person name="Fraser-Liggett C.M."/>
            <person name="Ravel J."/>
            <person name="Rabinowicz P.D."/>
        </authorList>
    </citation>
    <scope>NUCLEOTIDE SEQUENCE [LARGE SCALE GENOMIC DNA]</scope>
    <source>
        <strain evidence="3">cv. Hale</strain>
    </source>
</reference>
<dbReference type="InParanoid" id="B9RLD9"/>
<keyword evidence="1" id="KW-1133">Transmembrane helix</keyword>
<protein>
    <submittedName>
        <fullName evidence="2">Uncharacterized protein</fullName>
    </submittedName>
</protein>
<dbReference type="eggNOG" id="ENOG502SE2T">
    <property type="taxonomic scope" value="Eukaryota"/>
</dbReference>
<dbReference type="AlphaFoldDB" id="B9RLD9"/>